<reference evidence="2" key="1">
    <citation type="journal article" date="2019" name="Int. J. Syst. Evol. Microbiol.">
        <title>The Global Catalogue of Microorganisms (GCM) 10K type strain sequencing project: providing services to taxonomists for standard genome sequencing and annotation.</title>
        <authorList>
            <consortium name="The Broad Institute Genomics Platform"/>
            <consortium name="The Broad Institute Genome Sequencing Center for Infectious Disease"/>
            <person name="Wu L."/>
            <person name="Ma J."/>
        </authorList>
    </citation>
    <scope>NUCLEOTIDE SEQUENCE [LARGE SCALE GENOMIC DNA]</scope>
    <source>
        <strain evidence="2">JCM 17782</strain>
    </source>
</reference>
<name>A0ABP8RCW3_9MYCO</name>
<organism evidence="1 2">
    <name type="scientific">Mycobacterium paraffinicum</name>
    <dbReference type="NCBI Taxonomy" id="53378"/>
    <lineage>
        <taxon>Bacteria</taxon>
        <taxon>Bacillati</taxon>
        <taxon>Actinomycetota</taxon>
        <taxon>Actinomycetes</taxon>
        <taxon>Mycobacteriales</taxon>
        <taxon>Mycobacteriaceae</taxon>
        <taxon>Mycobacterium</taxon>
    </lineage>
</organism>
<protein>
    <submittedName>
        <fullName evidence="1">Sulfotransferase family protein</fullName>
    </submittedName>
</protein>
<evidence type="ECO:0000313" key="1">
    <source>
        <dbReference type="EMBL" id="GAA4535462.1"/>
    </source>
</evidence>
<dbReference type="Gene3D" id="3.40.50.300">
    <property type="entry name" value="P-loop containing nucleotide triphosphate hydrolases"/>
    <property type="match status" value="1"/>
</dbReference>
<keyword evidence="2" id="KW-1185">Reference proteome</keyword>
<comment type="caution">
    <text evidence="1">The sequence shown here is derived from an EMBL/GenBank/DDBJ whole genome shotgun (WGS) entry which is preliminary data.</text>
</comment>
<accession>A0ABP8RCW3</accession>
<dbReference type="SUPFAM" id="SSF52540">
    <property type="entry name" value="P-loop containing nucleoside triphosphate hydrolases"/>
    <property type="match status" value="1"/>
</dbReference>
<dbReference type="Proteomes" id="UP001501417">
    <property type="component" value="Unassembled WGS sequence"/>
</dbReference>
<dbReference type="InterPro" id="IPR027417">
    <property type="entry name" value="P-loop_NTPase"/>
</dbReference>
<evidence type="ECO:0000313" key="2">
    <source>
        <dbReference type="Proteomes" id="UP001501417"/>
    </source>
</evidence>
<dbReference type="RefSeq" id="WP_264047551.1">
    <property type="nucleotide sequence ID" value="NZ_BAABGF010000010.1"/>
</dbReference>
<proteinExistence type="predicted"/>
<dbReference type="EMBL" id="BAABGF010000010">
    <property type="protein sequence ID" value="GAA4535462.1"/>
    <property type="molecule type" value="Genomic_DNA"/>
</dbReference>
<gene>
    <name evidence="1" type="ORF">GCM10023161_09020</name>
</gene>
<sequence>MEIARSAQPAESVATAGDAVHKGAASGSETRPVVLFVLGTQRSGTSAITRVLSLCGGTLPAGMLGADAGNPRGNWEPRKAIVLNEAILHRNGSAWFDPSLRLQEDEAMTAEQKTACIAEISSYLKTMPAAPLVVIKDPRITILSDLWFESSCLAGRDVAAVIAVRHPHEVISSVAASWKISPELSSALWLKYNLLAERHTRGIPRVFVEYTSLLEDWRREIKRISTALSIDLNTLEQDAIDEFLTPDLRRQRNRGSVTNRFGTDWISAVYDAECMAARDECPDEAMLDRIFESYRASERDFRSAVEDYRKLSGGVRSRIFRPSVMKPLMELGAMAHRRKGTWA</sequence>